<dbReference type="Gene3D" id="3.40.50.150">
    <property type="entry name" value="Vaccinia Virus protein VP39"/>
    <property type="match status" value="1"/>
</dbReference>
<dbReference type="InterPro" id="IPR029063">
    <property type="entry name" value="SAM-dependent_MTases_sf"/>
</dbReference>
<protein>
    <recommendedName>
        <fullName evidence="3">S-adenosyl-L-methionine-dependent methyltransferase</fullName>
    </recommendedName>
</protein>
<dbReference type="EMBL" id="JBBWRZ010000015">
    <property type="protein sequence ID" value="KAK8222614.1"/>
    <property type="molecule type" value="Genomic_DNA"/>
</dbReference>
<sequence>MSTTTTTVKGQSALDFPALQSATEAARLQVQHTLAVDAVGGLVLAPCDLSKPDLRVLDCGTADGYYLHELRKQLPHPDSAQLYGIDIATYPPYSSTAAPQNIHISQQNVLSPFPAAWRNSFDLIQARTVLSNLCGRAQAVAALRNILPLLAPGSGHLQLIDGAKFPGPVSPSDKPSIKLQRTLANAAALLGRDLAVGADLPGLLADAAADSPDVEIEIVETREVESRFGRGARTPQLEELGVQEMQSMYRVVRECMLPGVLDKVGVSKEEFDALEGPLVDEVRSEGVRWVWYVAVARRAR</sequence>
<gene>
    <name evidence="1" type="ORF">HDK90DRAFT_422921</name>
</gene>
<reference evidence="1 2" key="1">
    <citation type="submission" date="2024-04" db="EMBL/GenBank/DDBJ databases">
        <title>Phyllosticta paracitricarpa is synonymous to the EU quarantine fungus P. citricarpa based on phylogenomic analyses.</title>
        <authorList>
            <consortium name="Lawrence Berkeley National Laboratory"/>
            <person name="Van Ingen-Buijs V.A."/>
            <person name="Van Westerhoven A.C."/>
            <person name="Haridas S."/>
            <person name="Skiadas P."/>
            <person name="Martin F."/>
            <person name="Groenewald J.Z."/>
            <person name="Crous P.W."/>
            <person name="Seidl M.F."/>
        </authorList>
    </citation>
    <scope>NUCLEOTIDE SEQUENCE [LARGE SCALE GENOMIC DNA]</scope>
    <source>
        <strain evidence="1 2">CBS 123374</strain>
    </source>
</reference>
<keyword evidence="2" id="KW-1185">Reference proteome</keyword>
<evidence type="ECO:0000313" key="1">
    <source>
        <dbReference type="EMBL" id="KAK8222614.1"/>
    </source>
</evidence>
<evidence type="ECO:0000313" key="2">
    <source>
        <dbReference type="Proteomes" id="UP001492380"/>
    </source>
</evidence>
<dbReference type="CDD" id="cd02440">
    <property type="entry name" value="AdoMet_MTases"/>
    <property type="match status" value="1"/>
</dbReference>
<comment type="caution">
    <text evidence="1">The sequence shown here is derived from an EMBL/GenBank/DDBJ whole genome shotgun (WGS) entry which is preliminary data.</text>
</comment>
<dbReference type="SUPFAM" id="SSF53335">
    <property type="entry name" value="S-adenosyl-L-methionine-dependent methyltransferases"/>
    <property type="match status" value="1"/>
</dbReference>
<accession>A0ABR1Y8S9</accession>
<proteinExistence type="predicted"/>
<organism evidence="1 2">
    <name type="scientific">Phyllosticta capitalensis</name>
    <dbReference type="NCBI Taxonomy" id="121624"/>
    <lineage>
        <taxon>Eukaryota</taxon>
        <taxon>Fungi</taxon>
        <taxon>Dikarya</taxon>
        <taxon>Ascomycota</taxon>
        <taxon>Pezizomycotina</taxon>
        <taxon>Dothideomycetes</taxon>
        <taxon>Dothideomycetes incertae sedis</taxon>
        <taxon>Botryosphaeriales</taxon>
        <taxon>Phyllostictaceae</taxon>
        <taxon>Phyllosticta</taxon>
    </lineage>
</organism>
<dbReference type="Proteomes" id="UP001492380">
    <property type="component" value="Unassembled WGS sequence"/>
</dbReference>
<name>A0ABR1Y8S9_9PEZI</name>
<evidence type="ECO:0008006" key="3">
    <source>
        <dbReference type="Google" id="ProtNLM"/>
    </source>
</evidence>